<name>A0A3L6N4L2_FUSOX</name>
<dbReference type="InterPro" id="IPR036864">
    <property type="entry name" value="Zn2-C6_fun-type_DNA-bd_sf"/>
</dbReference>
<dbReference type="PANTHER" id="PTHR31001">
    <property type="entry name" value="UNCHARACTERIZED TRANSCRIPTIONAL REGULATORY PROTEIN"/>
    <property type="match status" value="1"/>
</dbReference>
<dbReference type="GO" id="GO:0003677">
    <property type="term" value="F:DNA binding"/>
    <property type="evidence" value="ECO:0007669"/>
    <property type="project" value="InterPro"/>
</dbReference>
<dbReference type="InterPro" id="IPR050613">
    <property type="entry name" value="Sec_Metabolite_Reg"/>
</dbReference>
<comment type="subcellular location">
    <subcellularLocation>
        <location evidence="1">Nucleus</location>
    </subcellularLocation>
</comment>
<dbReference type="Pfam" id="PF04082">
    <property type="entry name" value="Fungal_trans"/>
    <property type="match status" value="1"/>
</dbReference>
<evidence type="ECO:0000256" key="2">
    <source>
        <dbReference type="ARBA" id="ARBA00022723"/>
    </source>
</evidence>
<dbReference type="GO" id="GO:0000981">
    <property type="term" value="F:DNA-binding transcription factor activity, RNA polymerase II-specific"/>
    <property type="evidence" value="ECO:0007669"/>
    <property type="project" value="InterPro"/>
</dbReference>
<dbReference type="CDD" id="cd00067">
    <property type="entry name" value="GAL4"/>
    <property type="match status" value="1"/>
</dbReference>
<dbReference type="GO" id="GO:0006351">
    <property type="term" value="P:DNA-templated transcription"/>
    <property type="evidence" value="ECO:0007669"/>
    <property type="project" value="InterPro"/>
</dbReference>
<dbReference type="Gene3D" id="4.10.240.10">
    <property type="entry name" value="Zn(2)-C6 fungal-type DNA-binding domain"/>
    <property type="match status" value="1"/>
</dbReference>
<dbReference type="GO" id="GO:0005634">
    <property type="term" value="C:nucleus"/>
    <property type="evidence" value="ECO:0007669"/>
    <property type="project" value="UniProtKB-SubCell"/>
</dbReference>
<dbReference type="AlphaFoldDB" id="A0A3L6N4L2"/>
<feature type="domain" description="Zn(2)-C6 fungal-type" evidence="4">
    <location>
        <begin position="20"/>
        <end position="49"/>
    </location>
</feature>
<evidence type="ECO:0000313" key="5">
    <source>
        <dbReference type="EMBL" id="RKK12077.1"/>
    </source>
</evidence>
<dbReference type="InterPro" id="IPR007219">
    <property type="entry name" value="XnlR_reg_dom"/>
</dbReference>
<dbReference type="PROSITE" id="PS00463">
    <property type="entry name" value="ZN2_CY6_FUNGAL_1"/>
    <property type="match status" value="1"/>
</dbReference>
<dbReference type="PROSITE" id="PS50048">
    <property type="entry name" value="ZN2_CY6_FUNGAL_2"/>
    <property type="match status" value="1"/>
</dbReference>
<dbReference type="SMART" id="SM00066">
    <property type="entry name" value="GAL4"/>
    <property type="match status" value="1"/>
</dbReference>
<keyword evidence="3" id="KW-0539">Nucleus</keyword>
<gene>
    <name evidence="5" type="ORF">BFJ65_g13953</name>
</gene>
<evidence type="ECO:0000313" key="6">
    <source>
        <dbReference type="Proteomes" id="UP000270866"/>
    </source>
</evidence>
<evidence type="ECO:0000256" key="3">
    <source>
        <dbReference type="ARBA" id="ARBA00023242"/>
    </source>
</evidence>
<dbReference type="Pfam" id="PF00172">
    <property type="entry name" value="Zn_clus"/>
    <property type="match status" value="1"/>
</dbReference>
<comment type="caution">
    <text evidence="5">The sequence shown here is derived from an EMBL/GenBank/DDBJ whole genome shotgun (WGS) entry which is preliminary data.</text>
</comment>
<dbReference type="GO" id="GO:0008270">
    <property type="term" value="F:zinc ion binding"/>
    <property type="evidence" value="ECO:0007669"/>
    <property type="project" value="InterPro"/>
</dbReference>
<dbReference type="EMBL" id="MRCU01000009">
    <property type="protein sequence ID" value="RKK12077.1"/>
    <property type="molecule type" value="Genomic_DNA"/>
</dbReference>
<dbReference type="PANTHER" id="PTHR31001:SF50">
    <property type="entry name" value="ZN(II)2CYS6 TRANSCRIPTION FACTOR (EUROFUNG)"/>
    <property type="match status" value="1"/>
</dbReference>
<evidence type="ECO:0000256" key="1">
    <source>
        <dbReference type="ARBA" id="ARBA00004123"/>
    </source>
</evidence>
<dbReference type="InterPro" id="IPR001138">
    <property type="entry name" value="Zn2Cys6_DnaBD"/>
</dbReference>
<evidence type="ECO:0000259" key="4">
    <source>
        <dbReference type="PROSITE" id="PS50048"/>
    </source>
</evidence>
<dbReference type="Proteomes" id="UP000270866">
    <property type="component" value="Chromosome 11"/>
</dbReference>
<proteinExistence type="predicted"/>
<organism evidence="5 6">
    <name type="scientific">Fusarium oxysporum f. sp. cepae</name>
    <dbReference type="NCBI Taxonomy" id="396571"/>
    <lineage>
        <taxon>Eukaryota</taxon>
        <taxon>Fungi</taxon>
        <taxon>Dikarya</taxon>
        <taxon>Ascomycota</taxon>
        <taxon>Pezizomycotina</taxon>
        <taxon>Sordariomycetes</taxon>
        <taxon>Hypocreomycetidae</taxon>
        <taxon>Hypocreales</taxon>
        <taxon>Nectriaceae</taxon>
        <taxon>Fusarium</taxon>
        <taxon>Fusarium oxysporum species complex</taxon>
    </lineage>
</organism>
<keyword evidence="2" id="KW-0479">Metal-binding</keyword>
<accession>A0A3L6N4L2</accession>
<protein>
    <recommendedName>
        <fullName evidence="4">Zn(2)-C6 fungal-type domain-containing protein</fullName>
    </recommendedName>
</protein>
<sequence>MADTQSDAPLPLDTRIGQWTCLACRRRKIKCDKRMPCNNCIKANTECITPSSGRSSAKSLTRPDPKRRYVERIAAIEETVQSFREPGGSKAPDVSSKYSPGDDEIELVRKWRKVSHLNDMPGNSSVTGETLGSDAGLRTPSAAISNRSLQPIIEINLEQLFSKSGGGRYVNTCLLDVLQHEVGGPNMALDLDGRQIQPPTGDGLGFHLHMCEPQQLNIRHEQVSHLWYYFKARVDPIMKVLHVPSMELVITAASNLQPVSREAMTLIFAISYIAIRSLTADECMFVFGQSRDTLSAYYRLGYEQASARAGFIEATNLATMQAHILYMAALRSEADARAMWTMMGLASRAAQSFGLHRDGVHWSHLNPFSIEMRRRLWWQLLELEARISQVSLPSLDQLMLRAREDNGRAPLIAETRFDTQMPLNVDDADLSEKMDELPKSRGGFTEMTISLIAFELTNTLRRVLLSLEDPSSQSPQALHYQSTGDERKGWVIQSHQRIEQIYLANLDVSQPFAWVAFTYARLVMSKMWLVVYTPATIPHEITELPADIVGKLFEASLEAIEEGNRLDNDPRAGQWRWYFGKDLQWHSIILLLSELSRHSSGDLVDRAWNAIEGLVRGRFQGEGNGPQQQVLLWQLIRRLLMKARMTREKKFMEESRLRDEGLYVNHPRPLDCHPAIDKLLANESRVKPGIPEQRF</sequence>
<dbReference type="CDD" id="cd12148">
    <property type="entry name" value="fungal_TF_MHR"/>
    <property type="match status" value="1"/>
</dbReference>
<dbReference type="SUPFAM" id="SSF57701">
    <property type="entry name" value="Zn2/Cys6 DNA-binding domain"/>
    <property type="match status" value="1"/>
</dbReference>
<reference evidence="5 6" key="1">
    <citation type="journal article" date="2018" name="Sci. Rep.">
        <title>Characterisation of pathogen-specific regions and novel effector candidates in Fusarium oxysporum f. sp. cepae.</title>
        <authorList>
            <person name="Armitage A.D."/>
            <person name="Taylor A."/>
            <person name="Sobczyk M.K."/>
            <person name="Baxter L."/>
            <person name="Greenfield B.P."/>
            <person name="Bates H.J."/>
            <person name="Wilson F."/>
            <person name="Jackson A.C."/>
            <person name="Ott S."/>
            <person name="Harrison R.J."/>
            <person name="Clarkson J.P."/>
        </authorList>
    </citation>
    <scope>NUCLEOTIDE SEQUENCE [LARGE SCALE GENOMIC DNA]</scope>
    <source>
        <strain evidence="5 6">FoC_Fus2</strain>
    </source>
</reference>